<dbReference type="OrthoDB" id="3598799at2759"/>
<dbReference type="AlphaFoldDB" id="A0A167TIC1"/>
<dbReference type="Proteomes" id="UP000076744">
    <property type="component" value="Unassembled WGS sequence"/>
</dbReference>
<proteinExistence type="predicted"/>
<evidence type="ECO:0000313" key="2">
    <source>
        <dbReference type="Proteomes" id="UP000076744"/>
    </source>
</evidence>
<protein>
    <submittedName>
        <fullName evidence="1">Uncharacterized protein</fullName>
    </submittedName>
</protein>
<gene>
    <name evidence="1" type="ORF">ISF_05667</name>
</gene>
<comment type="caution">
    <text evidence="1">The sequence shown here is derived from an EMBL/GenBank/DDBJ whole genome shotgun (WGS) entry which is preliminary data.</text>
</comment>
<reference evidence="1 2" key="1">
    <citation type="journal article" date="2016" name="Genome Biol. Evol.">
        <title>Divergent and convergent evolution of fungal pathogenicity.</title>
        <authorList>
            <person name="Shang Y."/>
            <person name="Xiao G."/>
            <person name="Zheng P."/>
            <person name="Cen K."/>
            <person name="Zhan S."/>
            <person name="Wang C."/>
        </authorList>
    </citation>
    <scope>NUCLEOTIDE SEQUENCE [LARGE SCALE GENOMIC DNA]</scope>
    <source>
        <strain evidence="1 2">ARSEF 2679</strain>
    </source>
</reference>
<dbReference type="EMBL" id="AZHB01000014">
    <property type="protein sequence ID" value="OAA60628.1"/>
    <property type="molecule type" value="Genomic_DNA"/>
</dbReference>
<dbReference type="GeneID" id="30021959"/>
<sequence>MLLLSLSKHTNGSSSVQGVIESAKKGRKGAIDAITQICAKGDEVALEIEGQRSGSTDSRRGRADGHLAGSLAVESALHSPDPIAGCEAFEEAKRALQRFRSLTARYEATSTDAVHRASSSGPAEPRWMRWRQDVVDLTALNARVKRLARQVTEGHLAPTGCPALTEPQAGADDQDLAQIALEILDEATPKGAATWGAAAAQLVDVYGRTLKETF</sequence>
<keyword evidence="2" id="KW-1185">Reference proteome</keyword>
<name>A0A167TIC1_CORFA</name>
<organism evidence="1 2">
    <name type="scientific">Cordyceps fumosorosea (strain ARSEF 2679)</name>
    <name type="common">Isaria fumosorosea</name>
    <dbReference type="NCBI Taxonomy" id="1081104"/>
    <lineage>
        <taxon>Eukaryota</taxon>
        <taxon>Fungi</taxon>
        <taxon>Dikarya</taxon>
        <taxon>Ascomycota</taxon>
        <taxon>Pezizomycotina</taxon>
        <taxon>Sordariomycetes</taxon>
        <taxon>Hypocreomycetidae</taxon>
        <taxon>Hypocreales</taxon>
        <taxon>Cordycipitaceae</taxon>
        <taxon>Cordyceps</taxon>
    </lineage>
</organism>
<evidence type="ECO:0000313" key="1">
    <source>
        <dbReference type="EMBL" id="OAA60628.1"/>
    </source>
</evidence>
<accession>A0A167TIC1</accession>
<dbReference type="RefSeq" id="XP_018703299.1">
    <property type="nucleotide sequence ID" value="XM_018849272.1"/>
</dbReference>